<dbReference type="VEuPathDB" id="VectorBase:GPAI002381"/>
<sequence length="82" mass="9222">MYEAVKNEALFLRNSNKNNSKGEGKNVAQYAGTGWPLIRTTVKRTTRCFRFAAFDCQWVSYQGLGKIPTKCTCQQLVVLASI</sequence>
<organism evidence="1 2">
    <name type="scientific">Glossina pallidipes</name>
    <name type="common">Tsetse fly</name>
    <dbReference type="NCBI Taxonomy" id="7398"/>
    <lineage>
        <taxon>Eukaryota</taxon>
        <taxon>Metazoa</taxon>
        <taxon>Ecdysozoa</taxon>
        <taxon>Arthropoda</taxon>
        <taxon>Hexapoda</taxon>
        <taxon>Insecta</taxon>
        <taxon>Pterygota</taxon>
        <taxon>Neoptera</taxon>
        <taxon>Endopterygota</taxon>
        <taxon>Diptera</taxon>
        <taxon>Brachycera</taxon>
        <taxon>Muscomorpha</taxon>
        <taxon>Hippoboscoidea</taxon>
        <taxon>Glossinidae</taxon>
        <taxon>Glossina</taxon>
    </lineage>
</organism>
<accession>A0A1A9Z363</accession>
<evidence type="ECO:0000313" key="1">
    <source>
        <dbReference type="EnsemblMetazoa" id="GPAI002381-PA"/>
    </source>
</evidence>
<dbReference type="AlphaFoldDB" id="A0A1A9Z363"/>
<protein>
    <submittedName>
        <fullName evidence="1">Uncharacterized protein</fullName>
    </submittedName>
</protein>
<dbReference type="Proteomes" id="UP000092445">
    <property type="component" value="Unassembled WGS sequence"/>
</dbReference>
<keyword evidence="2" id="KW-1185">Reference proteome</keyword>
<dbReference type="EnsemblMetazoa" id="GPAI002381-RA">
    <property type="protein sequence ID" value="GPAI002381-PA"/>
    <property type="gene ID" value="GPAI002381"/>
</dbReference>
<reference evidence="2" key="1">
    <citation type="submission" date="2014-03" db="EMBL/GenBank/DDBJ databases">
        <authorList>
            <person name="Aksoy S."/>
            <person name="Warren W."/>
            <person name="Wilson R.K."/>
        </authorList>
    </citation>
    <scope>NUCLEOTIDE SEQUENCE [LARGE SCALE GENOMIC DNA]</scope>
    <source>
        <strain evidence="2">IAEA</strain>
    </source>
</reference>
<evidence type="ECO:0000313" key="2">
    <source>
        <dbReference type="Proteomes" id="UP000092445"/>
    </source>
</evidence>
<proteinExistence type="predicted"/>
<reference evidence="1" key="2">
    <citation type="submission" date="2020-05" db="UniProtKB">
        <authorList>
            <consortium name="EnsemblMetazoa"/>
        </authorList>
    </citation>
    <scope>IDENTIFICATION</scope>
    <source>
        <strain evidence="1">IAEA</strain>
    </source>
</reference>
<name>A0A1A9Z363_GLOPL</name>